<evidence type="ECO:0000313" key="2">
    <source>
        <dbReference type="EMBL" id="SVA36934.1"/>
    </source>
</evidence>
<dbReference type="EMBL" id="UINC01008196">
    <property type="protein sequence ID" value="SVA36934.1"/>
    <property type="molecule type" value="Genomic_DNA"/>
</dbReference>
<gene>
    <name evidence="2" type="ORF">METZ01_LOCUS89788</name>
</gene>
<dbReference type="InterPro" id="IPR010583">
    <property type="entry name" value="MipA"/>
</dbReference>
<name>A0A381V9W6_9ZZZZ</name>
<proteinExistence type="predicted"/>
<protein>
    <recommendedName>
        <fullName evidence="3">MipA/OmpV family protein</fullName>
    </recommendedName>
</protein>
<organism evidence="2">
    <name type="scientific">marine metagenome</name>
    <dbReference type="NCBI Taxonomy" id="408172"/>
    <lineage>
        <taxon>unclassified sequences</taxon>
        <taxon>metagenomes</taxon>
        <taxon>ecological metagenomes</taxon>
    </lineage>
</organism>
<evidence type="ECO:0000256" key="1">
    <source>
        <dbReference type="SAM" id="MobiDB-lite"/>
    </source>
</evidence>
<evidence type="ECO:0008006" key="3">
    <source>
        <dbReference type="Google" id="ProtNLM"/>
    </source>
</evidence>
<feature type="compositionally biased region" description="Polar residues" evidence="1">
    <location>
        <begin position="26"/>
        <end position="40"/>
    </location>
</feature>
<sequence length="309" mass="35098">MSKFFALDLLLVALIFLSPSLRADDQSTPDLQANESTSDNRPAAELEPEPQSLWEMRLAAFARHGSSYPASSENQFNFIPLPFPVYRGRFLRLGSDVEQPIQGRIFQRDRIRLGIDVDLHFASDSDEINARTGMPNLDFMLEAGPELELQLVDGNIAGGDLFLALQLRAAFSFDGLDPTYRGLVFSPGLRYLKKLWLPKQQLRLRLTPTIASSDYMNYYYGVEPQFAMVQRPAFDAKSGYLGTELSLAIRQPITKDFEIWGGLQFGFHSGAKNNDSPLYTEENTQSVYVAFLYKFWESNRKVRAEYSQF</sequence>
<dbReference type="Pfam" id="PF06629">
    <property type="entry name" value="MipA"/>
    <property type="match status" value="1"/>
</dbReference>
<dbReference type="AlphaFoldDB" id="A0A381V9W6"/>
<reference evidence="2" key="1">
    <citation type="submission" date="2018-05" db="EMBL/GenBank/DDBJ databases">
        <authorList>
            <person name="Lanie J.A."/>
            <person name="Ng W.-L."/>
            <person name="Kazmierczak K.M."/>
            <person name="Andrzejewski T.M."/>
            <person name="Davidsen T.M."/>
            <person name="Wayne K.J."/>
            <person name="Tettelin H."/>
            <person name="Glass J.I."/>
            <person name="Rusch D."/>
            <person name="Podicherti R."/>
            <person name="Tsui H.-C.T."/>
            <person name="Winkler M.E."/>
        </authorList>
    </citation>
    <scope>NUCLEOTIDE SEQUENCE</scope>
</reference>
<accession>A0A381V9W6</accession>
<feature type="region of interest" description="Disordered" evidence="1">
    <location>
        <begin position="25"/>
        <end position="48"/>
    </location>
</feature>